<dbReference type="InterPro" id="IPR050256">
    <property type="entry name" value="Glycosyltransferase_2"/>
</dbReference>
<dbReference type="InterPro" id="IPR029044">
    <property type="entry name" value="Nucleotide-diphossugar_trans"/>
</dbReference>
<dbReference type="SUPFAM" id="SSF53448">
    <property type="entry name" value="Nucleotide-diphospho-sugar transferases"/>
    <property type="match status" value="1"/>
</dbReference>
<dbReference type="InterPro" id="IPR001173">
    <property type="entry name" value="Glyco_trans_2-like"/>
</dbReference>
<feature type="domain" description="Glycosyltransferase 2-like" evidence="1">
    <location>
        <begin position="17"/>
        <end position="172"/>
    </location>
</feature>
<dbReference type="CDD" id="cd04179">
    <property type="entry name" value="DPM_DPG-synthase_like"/>
    <property type="match status" value="1"/>
</dbReference>
<keyword evidence="2" id="KW-0808">Transferase</keyword>
<dbReference type="Pfam" id="PF00535">
    <property type="entry name" value="Glycos_transf_2"/>
    <property type="match status" value="1"/>
</dbReference>
<evidence type="ECO:0000313" key="2">
    <source>
        <dbReference type="EMBL" id="HHS52329.1"/>
    </source>
</evidence>
<dbReference type="PANTHER" id="PTHR48090:SF7">
    <property type="entry name" value="RFBJ PROTEIN"/>
    <property type="match status" value="1"/>
</dbReference>
<proteinExistence type="predicted"/>
<protein>
    <submittedName>
        <fullName evidence="2">Glycosyltransferase family 2 protein</fullName>
    </submittedName>
</protein>
<dbReference type="Gene3D" id="3.90.550.10">
    <property type="entry name" value="Spore Coat Polysaccharide Biosynthesis Protein SpsA, Chain A"/>
    <property type="match status" value="1"/>
</dbReference>
<dbReference type="GO" id="GO:0016740">
    <property type="term" value="F:transferase activity"/>
    <property type="evidence" value="ECO:0007669"/>
    <property type="project" value="UniProtKB-KW"/>
</dbReference>
<reference evidence="2" key="1">
    <citation type="journal article" date="2020" name="mSystems">
        <title>Genome- and Community-Level Interaction Insights into Carbon Utilization and Element Cycling Functions of Hydrothermarchaeota in Hydrothermal Sediment.</title>
        <authorList>
            <person name="Zhou Z."/>
            <person name="Liu Y."/>
            <person name="Xu W."/>
            <person name="Pan J."/>
            <person name="Luo Z.H."/>
            <person name="Li M."/>
        </authorList>
    </citation>
    <scope>NUCLEOTIDE SEQUENCE [LARGE SCALE GENOMIC DNA]</scope>
    <source>
        <strain evidence="2">SpSt-876</strain>
    </source>
</reference>
<name>A0A7C6A9X4_UNCW3</name>
<sequence>MNGIVSTEGKDKIETTLVILNYNEIEGLRKIFDQIPFQKIDEAFVVDGGSTDGSVEFLKSKGLRVITQKRKGRGEAFRIGINEAKGEFVVFFSPDGNEDPKDIVKLFDLLKQGNDMAIASRFLPGARNDEDDKVFRWRAWANRCFTFIANSVWKGKITDTINGFRGVRKSSFLLMHPTTDAFTIEYQMSIRALKLKMKVAEIATYEGDRIGGYVKAKSIPTGIRFVIFLIKELFAGRRF</sequence>
<dbReference type="EMBL" id="DTLI01000138">
    <property type="protein sequence ID" value="HHS52329.1"/>
    <property type="molecule type" value="Genomic_DNA"/>
</dbReference>
<evidence type="ECO:0000259" key="1">
    <source>
        <dbReference type="Pfam" id="PF00535"/>
    </source>
</evidence>
<comment type="caution">
    <text evidence="2">The sequence shown here is derived from an EMBL/GenBank/DDBJ whole genome shotgun (WGS) entry which is preliminary data.</text>
</comment>
<gene>
    <name evidence="2" type="ORF">ENW73_05625</name>
</gene>
<dbReference type="AlphaFoldDB" id="A0A7C6A9X4"/>
<organism evidence="2">
    <name type="scientific">candidate division WOR-3 bacterium</name>
    <dbReference type="NCBI Taxonomy" id="2052148"/>
    <lineage>
        <taxon>Bacteria</taxon>
        <taxon>Bacteria division WOR-3</taxon>
    </lineage>
</organism>
<accession>A0A7C6A9X4</accession>
<dbReference type="PANTHER" id="PTHR48090">
    <property type="entry name" value="UNDECAPRENYL-PHOSPHATE 4-DEOXY-4-FORMAMIDO-L-ARABINOSE TRANSFERASE-RELATED"/>
    <property type="match status" value="1"/>
</dbReference>